<feature type="compositionally biased region" description="Basic and acidic residues" evidence="1">
    <location>
        <begin position="89"/>
        <end position="101"/>
    </location>
</feature>
<feature type="region of interest" description="Disordered" evidence="1">
    <location>
        <begin position="77"/>
        <end position="101"/>
    </location>
</feature>
<evidence type="ECO:0000256" key="1">
    <source>
        <dbReference type="SAM" id="MobiDB-lite"/>
    </source>
</evidence>
<name>A0ABM8VZM0_GIGMA</name>
<comment type="caution">
    <text evidence="2">The sequence shown here is derived from an EMBL/GenBank/DDBJ whole genome shotgun (WGS) entry which is preliminary data.</text>
</comment>
<dbReference type="EMBL" id="CAJVQB010000406">
    <property type="protein sequence ID" value="CAG8487023.1"/>
    <property type="molecule type" value="Genomic_DNA"/>
</dbReference>
<keyword evidence="3" id="KW-1185">Reference proteome</keyword>
<protein>
    <submittedName>
        <fullName evidence="2">24442_t:CDS:1</fullName>
    </submittedName>
</protein>
<reference evidence="2 3" key="1">
    <citation type="submission" date="2021-06" db="EMBL/GenBank/DDBJ databases">
        <authorList>
            <person name="Kallberg Y."/>
            <person name="Tangrot J."/>
            <person name="Rosling A."/>
        </authorList>
    </citation>
    <scope>NUCLEOTIDE SEQUENCE [LARGE SCALE GENOMIC DNA]</scope>
    <source>
        <strain evidence="2 3">120-4 pot B 10/14</strain>
    </source>
</reference>
<evidence type="ECO:0000313" key="3">
    <source>
        <dbReference type="Proteomes" id="UP000789901"/>
    </source>
</evidence>
<sequence>MAATSAIFRLFMLFLIFLTAKQIIYHSLVSTVFEVLLTLTLLRPFSGAESHAIYQWYHNHSTCVEVSICSKNPAKNRVKSDCLDVQPSPKEKDDHKEDLDKEKKYDYEEELDKEKYDYKEKLDIFNFAIYLLLEMKFFAVKRFV</sequence>
<gene>
    <name evidence="2" type="ORF">GMARGA_LOCUS1531</name>
</gene>
<proteinExistence type="predicted"/>
<evidence type="ECO:0000313" key="2">
    <source>
        <dbReference type="EMBL" id="CAG8487023.1"/>
    </source>
</evidence>
<accession>A0ABM8VZM0</accession>
<organism evidence="2 3">
    <name type="scientific">Gigaspora margarita</name>
    <dbReference type="NCBI Taxonomy" id="4874"/>
    <lineage>
        <taxon>Eukaryota</taxon>
        <taxon>Fungi</taxon>
        <taxon>Fungi incertae sedis</taxon>
        <taxon>Mucoromycota</taxon>
        <taxon>Glomeromycotina</taxon>
        <taxon>Glomeromycetes</taxon>
        <taxon>Diversisporales</taxon>
        <taxon>Gigasporaceae</taxon>
        <taxon>Gigaspora</taxon>
    </lineage>
</organism>
<dbReference type="Proteomes" id="UP000789901">
    <property type="component" value="Unassembled WGS sequence"/>
</dbReference>